<dbReference type="Pfam" id="PF01510">
    <property type="entry name" value="Amidase_2"/>
    <property type="match status" value="1"/>
</dbReference>
<dbReference type="Gene3D" id="3.40.80.10">
    <property type="entry name" value="Peptidoglycan recognition protein-like"/>
    <property type="match status" value="1"/>
</dbReference>
<dbReference type="InterPro" id="IPR036365">
    <property type="entry name" value="PGBD-like_sf"/>
</dbReference>
<feature type="domain" description="N-acetylmuramoyl-L-alanine amidase" evidence="2">
    <location>
        <begin position="15"/>
        <end position="167"/>
    </location>
</feature>
<dbReference type="InterPro" id="IPR015510">
    <property type="entry name" value="PGRP"/>
</dbReference>
<dbReference type="PANTHER" id="PTHR11022:SF41">
    <property type="entry name" value="PEPTIDOGLYCAN-RECOGNITION PROTEIN LC-RELATED"/>
    <property type="match status" value="1"/>
</dbReference>
<proteinExistence type="inferred from homology"/>
<name>A0A1D8TZT2_9CYAN</name>
<feature type="domain" description="Peptidoglycan recognition protein family" evidence="3">
    <location>
        <begin position="5"/>
        <end position="161"/>
    </location>
</feature>
<evidence type="ECO:0000259" key="3">
    <source>
        <dbReference type="SMART" id="SM00701"/>
    </source>
</evidence>
<dbReference type="RefSeq" id="WP_070395540.1">
    <property type="nucleotide sequence ID" value="NZ_CP017599.1"/>
</dbReference>
<evidence type="ECO:0000313" key="5">
    <source>
        <dbReference type="Proteomes" id="UP000177870"/>
    </source>
</evidence>
<protein>
    <submittedName>
        <fullName evidence="4">Peptidoglycan-binding protein</fullName>
    </submittedName>
</protein>
<dbReference type="GO" id="GO:0009253">
    <property type="term" value="P:peptidoglycan catabolic process"/>
    <property type="evidence" value="ECO:0007669"/>
    <property type="project" value="InterPro"/>
</dbReference>
<dbReference type="InterPro" id="IPR002502">
    <property type="entry name" value="Amidase_domain"/>
</dbReference>
<evidence type="ECO:0000256" key="1">
    <source>
        <dbReference type="ARBA" id="ARBA00007553"/>
    </source>
</evidence>
<dbReference type="InterPro" id="IPR036505">
    <property type="entry name" value="Amidase/PGRP_sf"/>
</dbReference>
<dbReference type="AlphaFoldDB" id="A0A1D8TZT2"/>
<gene>
    <name evidence="4" type="ORF">BJP34_30230</name>
</gene>
<dbReference type="OrthoDB" id="9787225at2"/>
<dbReference type="InterPro" id="IPR002477">
    <property type="entry name" value="Peptidoglycan-bd-like"/>
</dbReference>
<organism evidence="4 5">
    <name type="scientific">Moorena producens PAL-8-15-08-1</name>
    <dbReference type="NCBI Taxonomy" id="1458985"/>
    <lineage>
        <taxon>Bacteria</taxon>
        <taxon>Bacillati</taxon>
        <taxon>Cyanobacteriota</taxon>
        <taxon>Cyanophyceae</taxon>
        <taxon>Coleofasciculales</taxon>
        <taxon>Coleofasciculaceae</taxon>
        <taxon>Moorena</taxon>
    </lineage>
</organism>
<sequence length="390" mass="43037">MSFTASVISAKEWGAKPPKQWPDTTRPRYIIIHHTATPNAPNDLSKGTLWGSRSLARSIQKSHMDGFGWDDSGHNFLNTTGGHLLEGRQGSLSAIKKGRSVSSAHAGSTLGNQSPGIENEGTFISYRMNAKQWKSLVDLCVSICNTTKISPDNIKGHRDFSPTQCPGDWLYSQLPRLRREVRQRLDSSVEDYLREGDTGLKVKELQQSLQTQGFSPGPVDGIFGPATTKAVISFQKFEGIDANGLVGSKTWEALKSSSKPSEESPSEPGNKKREPVLLLNTYKYYRGLPHQKQAVEWLEKQLPKEVLEEFSERWRNDQPSSAYLPLIKGAVGSEVEELQQLLQTQGFYSGSTDGDFGSQTKSAVIAYQKAKGLYADGIVGSITWSTLNLE</sequence>
<evidence type="ECO:0000313" key="4">
    <source>
        <dbReference type="EMBL" id="AOX03151.1"/>
    </source>
</evidence>
<dbReference type="GO" id="GO:0008270">
    <property type="term" value="F:zinc ion binding"/>
    <property type="evidence" value="ECO:0007669"/>
    <property type="project" value="InterPro"/>
</dbReference>
<evidence type="ECO:0000259" key="2">
    <source>
        <dbReference type="SMART" id="SM00644"/>
    </source>
</evidence>
<dbReference type="GO" id="GO:0008745">
    <property type="term" value="F:N-acetylmuramoyl-L-alanine amidase activity"/>
    <property type="evidence" value="ECO:0007669"/>
    <property type="project" value="InterPro"/>
</dbReference>
<dbReference type="CDD" id="cd06583">
    <property type="entry name" value="PGRP"/>
    <property type="match status" value="1"/>
</dbReference>
<dbReference type="InterPro" id="IPR036366">
    <property type="entry name" value="PGBDSf"/>
</dbReference>
<comment type="similarity">
    <text evidence="1">Belongs to the N-acetylmuramoyl-L-alanine amidase 2 family.</text>
</comment>
<dbReference type="InterPro" id="IPR006619">
    <property type="entry name" value="PGRP_domain_met/bac"/>
</dbReference>
<dbReference type="SMART" id="SM00644">
    <property type="entry name" value="Ami_2"/>
    <property type="match status" value="1"/>
</dbReference>
<dbReference type="Proteomes" id="UP000177870">
    <property type="component" value="Chromosome"/>
</dbReference>
<dbReference type="Pfam" id="PF01471">
    <property type="entry name" value="PG_binding_1"/>
    <property type="match status" value="2"/>
</dbReference>
<dbReference type="SMART" id="SM00701">
    <property type="entry name" value="PGRP"/>
    <property type="match status" value="1"/>
</dbReference>
<dbReference type="SUPFAM" id="SSF47090">
    <property type="entry name" value="PGBD-like"/>
    <property type="match status" value="2"/>
</dbReference>
<dbReference type="KEGG" id="mpro:BJP34_30230"/>
<accession>A0A1D8TZT2</accession>
<dbReference type="SUPFAM" id="SSF55846">
    <property type="entry name" value="N-acetylmuramoyl-L-alanine amidase-like"/>
    <property type="match status" value="1"/>
</dbReference>
<dbReference type="STRING" id="1458985.BJP34_30230"/>
<dbReference type="Gene3D" id="1.10.101.10">
    <property type="entry name" value="PGBD-like superfamily/PGBD"/>
    <property type="match status" value="2"/>
</dbReference>
<dbReference type="PANTHER" id="PTHR11022">
    <property type="entry name" value="PEPTIDOGLYCAN RECOGNITION PROTEIN"/>
    <property type="match status" value="1"/>
</dbReference>
<reference evidence="5" key="1">
    <citation type="submission" date="2016-10" db="EMBL/GenBank/DDBJ databases">
        <title>Comparative genomics uncovers the prolific and rare metabolic potential of the cyanobacterial genus Moorea.</title>
        <authorList>
            <person name="Leao T."/>
            <person name="Castelao G."/>
            <person name="Korobeynikov A."/>
            <person name="Monroe E.A."/>
            <person name="Podell S."/>
            <person name="Glukhov E."/>
            <person name="Allen E."/>
            <person name="Gerwick W.H."/>
            <person name="Gerwick L."/>
        </authorList>
    </citation>
    <scope>NUCLEOTIDE SEQUENCE [LARGE SCALE GENOMIC DNA]</scope>
    <source>
        <strain evidence="5">PAL-8-15-08-1</strain>
    </source>
</reference>
<dbReference type="EMBL" id="CP017599">
    <property type="protein sequence ID" value="AOX03151.1"/>
    <property type="molecule type" value="Genomic_DNA"/>
</dbReference>